<proteinExistence type="predicted"/>
<dbReference type="Proteomes" id="UP000003639">
    <property type="component" value="Unassembled WGS sequence"/>
</dbReference>
<accession>A6NSM4</accession>
<comment type="caution">
    <text evidence="1">The sequence shown here is derived from an EMBL/GenBank/DDBJ whole genome shotgun (WGS) entry which is preliminary data.</text>
</comment>
<protein>
    <submittedName>
        <fullName evidence="1">Uncharacterized protein</fullName>
    </submittedName>
</protein>
<dbReference type="STRING" id="411467.BACCAP_01203"/>
<sequence>MSFFDGSGKRSLKGVEKHDRINTAKLMDMAHRPVFQAKIIPNFCCPANRAGSLRKAANNGLRGNHEY</sequence>
<dbReference type="AlphaFoldDB" id="A6NSM4"/>
<reference evidence="1 2" key="1">
    <citation type="submission" date="2007-04" db="EMBL/GenBank/DDBJ databases">
        <authorList>
            <person name="Fulton L."/>
            <person name="Clifton S."/>
            <person name="Fulton B."/>
            <person name="Xu J."/>
            <person name="Minx P."/>
            <person name="Pepin K.H."/>
            <person name="Johnson M."/>
            <person name="Thiruvilangam P."/>
            <person name="Bhonagiri V."/>
            <person name="Nash W.E."/>
            <person name="Mardis E.R."/>
            <person name="Wilson R.K."/>
        </authorList>
    </citation>
    <scope>NUCLEOTIDE SEQUENCE [LARGE SCALE GENOMIC DNA]</scope>
    <source>
        <strain evidence="1 2">ATCC 29799</strain>
    </source>
</reference>
<gene>
    <name evidence="1" type="ORF">BACCAP_01203</name>
</gene>
<name>A6NSM4_9FIRM</name>
<organism evidence="1 2">
    <name type="scientific">Pseudoflavonifractor capillosus ATCC 29799</name>
    <dbReference type="NCBI Taxonomy" id="411467"/>
    <lineage>
        <taxon>Bacteria</taxon>
        <taxon>Bacillati</taxon>
        <taxon>Bacillota</taxon>
        <taxon>Clostridia</taxon>
        <taxon>Eubacteriales</taxon>
        <taxon>Oscillospiraceae</taxon>
        <taxon>Pseudoflavonifractor</taxon>
    </lineage>
</organism>
<dbReference type="EMBL" id="AAXG02000008">
    <property type="protein sequence ID" value="EDN00981.1"/>
    <property type="molecule type" value="Genomic_DNA"/>
</dbReference>
<keyword evidence="2" id="KW-1185">Reference proteome</keyword>
<reference evidence="1 2" key="2">
    <citation type="submission" date="2007-06" db="EMBL/GenBank/DDBJ databases">
        <title>Draft genome sequence of Pseudoflavonifractor capillosus ATCC 29799.</title>
        <authorList>
            <person name="Sudarsanam P."/>
            <person name="Ley R."/>
            <person name="Guruge J."/>
            <person name="Turnbaugh P.J."/>
            <person name="Mahowald M."/>
            <person name="Liep D."/>
            <person name="Gordon J."/>
        </authorList>
    </citation>
    <scope>NUCLEOTIDE SEQUENCE [LARGE SCALE GENOMIC DNA]</scope>
    <source>
        <strain evidence="1 2">ATCC 29799</strain>
    </source>
</reference>
<evidence type="ECO:0000313" key="2">
    <source>
        <dbReference type="Proteomes" id="UP000003639"/>
    </source>
</evidence>
<evidence type="ECO:0000313" key="1">
    <source>
        <dbReference type="EMBL" id="EDN00981.1"/>
    </source>
</evidence>